<dbReference type="PROSITE" id="PS50076">
    <property type="entry name" value="DNAJ_2"/>
    <property type="match status" value="1"/>
</dbReference>
<feature type="zinc finger region" description="CR-type" evidence="5">
    <location>
        <begin position="136"/>
        <end position="219"/>
    </location>
</feature>
<dbReference type="InterPro" id="IPR018253">
    <property type="entry name" value="DnaJ_domain_CS"/>
</dbReference>
<dbReference type="GO" id="GO:0030544">
    <property type="term" value="F:Hsp70 protein binding"/>
    <property type="evidence" value="ECO:0007669"/>
    <property type="project" value="InterPro"/>
</dbReference>
<sequence>MVVDTSLYDELGILPSAATDEIRAAYRRLALKYHPDKNGGDARAAEKFKKVAEAYEILSDPTKRRHYDQLGKASAAGQNGPSAANFPFGSVDAEELFRRFFGVSTGGGSAGGPPSARKPPDIAIQLQLSLEELYCGTRKRVAVRRVRRCPHCKGHGTSDQRPLASCQLCGGRGQRVHGMRVGGLVLQQMQVCSSCNGTGKTALKHPCKHCFMSQHSDNRVVGTVECVKELLLEVDPGTENEARFRFHGEGDEMPPPYQEPGDIIITTKALPHPHYRRISKNDLLLLNCVVPLESVFQKDFFIPIEHLDGRILKIFPAEGTCAKMNILEPLFPHRLYSVANKGMPIRGDPQGRQGKLFVRIHIVYPRALNVSQLTLLEEAFRYRLPDMTEPPQGKSVCLNYYSGNSAPSQKASSKWEKEEQQGTKRNSNSRLSTSSSTCQLQ</sequence>
<dbReference type="SMART" id="SM00271">
    <property type="entry name" value="DnaJ"/>
    <property type="match status" value="1"/>
</dbReference>
<evidence type="ECO:0000313" key="9">
    <source>
        <dbReference type="EMBL" id="PWV06669.1"/>
    </source>
</evidence>
<proteinExistence type="predicted"/>
<dbReference type="CDD" id="cd06257">
    <property type="entry name" value="DnaJ"/>
    <property type="match status" value="1"/>
</dbReference>
<dbReference type="SUPFAM" id="SSF57938">
    <property type="entry name" value="DnaJ/Hsp40 cysteine-rich domain"/>
    <property type="match status" value="1"/>
</dbReference>
<feature type="compositionally biased region" description="Basic and acidic residues" evidence="6">
    <location>
        <begin position="413"/>
        <end position="422"/>
    </location>
</feature>
<dbReference type="Pfam" id="PF01556">
    <property type="entry name" value="DnaJ_C"/>
    <property type="match status" value="1"/>
</dbReference>
<dbReference type="PANTHER" id="PTHR43888">
    <property type="entry name" value="DNAJ-LIKE-2, ISOFORM A-RELATED"/>
    <property type="match status" value="1"/>
</dbReference>
<keyword evidence="4 5" id="KW-0862">Zinc</keyword>
<evidence type="ECO:0000256" key="1">
    <source>
        <dbReference type="ARBA" id="ARBA00022723"/>
    </source>
</evidence>
<evidence type="ECO:0000256" key="6">
    <source>
        <dbReference type="SAM" id="MobiDB-lite"/>
    </source>
</evidence>
<dbReference type="InterPro" id="IPR002939">
    <property type="entry name" value="DnaJ_C"/>
</dbReference>
<reference evidence="9 10" key="1">
    <citation type="journal article" date="2018" name="Microb. Genom.">
        <title>Expanding an expanded genome: long-read sequencing of Trypanosoma cruzi.</title>
        <authorList>
            <person name="Berna L."/>
            <person name="Rodriguez M."/>
            <person name="Chiribao M.L."/>
            <person name="Parodi-Talice A."/>
            <person name="Pita S."/>
            <person name="Rijo G."/>
            <person name="Alvarez-Valin F."/>
            <person name="Robello C."/>
        </authorList>
    </citation>
    <scope>NUCLEOTIDE SEQUENCE [LARGE SCALE GENOMIC DNA]</scope>
    <source>
        <strain evidence="9 10">TCC</strain>
    </source>
</reference>
<keyword evidence="2" id="KW-0677">Repeat</keyword>
<dbReference type="VEuPathDB" id="TriTrypDB:TCDM_08977"/>
<dbReference type="VEuPathDB" id="TriTrypDB:BCY84_02066"/>
<evidence type="ECO:0000256" key="4">
    <source>
        <dbReference type="ARBA" id="ARBA00022833"/>
    </source>
</evidence>
<dbReference type="VEuPathDB" id="TriTrypDB:ECC02_004729"/>
<dbReference type="GO" id="GO:0008270">
    <property type="term" value="F:zinc ion binding"/>
    <property type="evidence" value="ECO:0007669"/>
    <property type="project" value="UniProtKB-KW"/>
</dbReference>
<dbReference type="SUPFAM" id="SSF46565">
    <property type="entry name" value="Chaperone J-domain"/>
    <property type="match status" value="1"/>
</dbReference>
<evidence type="ECO:0000313" key="10">
    <source>
        <dbReference type="Proteomes" id="UP000246078"/>
    </source>
</evidence>
<dbReference type="GO" id="GO:0006457">
    <property type="term" value="P:protein folding"/>
    <property type="evidence" value="ECO:0007669"/>
    <property type="project" value="InterPro"/>
</dbReference>
<dbReference type="Pfam" id="PF00226">
    <property type="entry name" value="DnaJ"/>
    <property type="match status" value="1"/>
</dbReference>
<organism evidence="9 10">
    <name type="scientific">Trypanosoma cruzi</name>
    <dbReference type="NCBI Taxonomy" id="5693"/>
    <lineage>
        <taxon>Eukaryota</taxon>
        <taxon>Discoba</taxon>
        <taxon>Euglenozoa</taxon>
        <taxon>Kinetoplastea</taxon>
        <taxon>Metakinetoplastina</taxon>
        <taxon>Trypanosomatida</taxon>
        <taxon>Trypanosomatidae</taxon>
        <taxon>Trypanosoma</taxon>
        <taxon>Schizotrypanum</taxon>
    </lineage>
</organism>
<evidence type="ECO:0000256" key="3">
    <source>
        <dbReference type="ARBA" id="ARBA00022771"/>
    </source>
</evidence>
<evidence type="ECO:0000259" key="7">
    <source>
        <dbReference type="PROSITE" id="PS50076"/>
    </source>
</evidence>
<dbReference type="InterPro" id="IPR001305">
    <property type="entry name" value="HSP_DnaJ_Cys-rich_dom"/>
</dbReference>
<keyword evidence="3 5" id="KW-0863">Zinc-finger</keyword>
<dbReference type="FunFam" id="2.10.230.10:FF:000001">
    <property type="entry name" value="DnaJ subfamily A member 2"/>
    <property type="match status" value="1"/>
</dbReference>
<dbReference type="PROSITE" id="PS00636">
    <property type="entry name" value="DNAJ_1"/>
    <property type="match status" value="1"/>
</dbReference>
<feature type="domain" description="CR-type" evidence="8">
    <location>
        <begin position="136"/>
        <end position="219"/>
    </location>
</feature>
<gene>
    <name evidence="9" type="ORF">C3747_112g79</name>
</gene>
<dbReference type="VEuPathDB" id="TriTrypDB:TcBrA4_0039680"/>
<dbReference type="PRINTS" id="PR00625">
    <property type="entry name" value="JDOMAIN"/>
</dbReference>
<feature type="domain" description="J" evidence="7">
    <location>
        <begin position="6"/>
        <end position="71"/>
    </location>
</feature>
<dbReference type="Gene3D" id="2.10.230.10">
    <property type="entry name" value="Heat shock protein DnaJ, cysteine-rich domain"/>
    <property type="match status" value="1"/>
</dbReference>
<evidence type="ECO:0000256" key="2">
    <source>
        <dbReference type="ARBA" id="ARBA00022737"/>
    </source>
</evidence>
<accession>A0A2V2WGE2</accession>
<keyword evidence="9" id="KW-0346">Stress response</keyword>
<dbReference type="Gene3D" id="2.60.260.20">
    <property type="entry name" value="Urease metallochaperone UreE, N-terminal domain"/>
    <property type="match status" value="2"/>
</dbReference>
<comment type="caution">
    <text evidence="9">The sequence shown here is derived from an EMBL/GenBank/DDBJ whole genome shotgun (WGS) entry which is preliminary data.</text>
</comment>
<protein>
    <submittedName>
        <fullName evidence="9">Putative heat shock protein DNAJ</fullName>
    </submittedName>
</protein>
<dbReference type="Pfam" id="PF00684">
    <property type="entry name" value="DnaJ_CXXCXGXG"/>
    <property type="match status" value="1"/>
</dbReference>
<dbReference type="SUPFAM" id="SSF49493">
    <property type="entry name" value="HSP40/DnaJ peptide-binding domain"/>
    <property type="match status" value="1"/>
</dbReference>
<dbReference type="InterPro" id="IPR001623">
    <property type="entry name" value="DnaJ_domain"/>
</dbReference>
<dbReference type="GO" id="GO:0051082">
    <property type="term" value="F:unfolded protein binding"/>
    <property type="evidence" value="ECO:0007669"/>
    <property type="project" value="InterPro"/>
</dbReference>
<dbReference type="VEuPathDB" id="TriTrypDB:Tc_MARK_5802"/>
<dbReference type="EMBL" id="PRFC01000112">
    <property type="protein sequence ID" value="PWV06669.1"/>
    <property type="molecule type" value="Genomic_DNA"/>
</dbReference>
<dbReference type="InterPro" id="IPR036869">
    <property type="entry name" value="J_dom_sf"/>
</dbReference>
<dbReference type="VEuPathDB" id="TriTrypDB:C4B63_26g244"/>
<dbReference type="CDD" id="cd10719">
    <property type="entry name" value="DnaJ_zf"/>
    <property type="match status" value="1"/>
</dbReference>
<dbReference type="VEuPathDB" id="TriTrypDB:TcCLB.506445.121"/>
<name>A0A2V2WGE2_TRYCR</name>
<evidence type="ECO:0000256" key="5">
    <source>
        <dbReference type="PROSITE-ProRule" id="PRU00546"/>
    </source>
</evidence>
<feature type="compositionally biased region" description="Low complexity" evidence="6">
    <location>
        <begin position="425"/>
        <end position="441"/>
    </location>
</feature>
<dbReference type="VEuPathDB" id="TriTrypDB:TcCL_Unassigned01530"/>
<dbReference type="Gene3D" id="1.10.287.110">
    <property type="entry name" value="DnaJ domain"/>
    <property type="match status" value="1"/>
</dbReference>
<dbReference type="VEuPathDB" id="TriTrypDB:C3747_112g79"/>
<feature type="region of interest" description="Disordered" evidence="6">
    <location>
        <begin position="405"/>
        <end position="441"/>
    </location>
</feature>
<dbReference type="InterPro" id="IPR044713">
    <property type="entry name" value="DNJA1/2-like"/>
</dbReference>
<dbReference type="VEuPathDB" id="TriTrypDB:TcYC6_0075780"/>
<dbReference type="Proteomes" id="UP000246078">
    <property type="component" value="Unassembled WGS sequence"/>
</dbReference>
<dbReference type="InterPro" id="IPR036410">
    <property type="entry name" value="HSP_DnaJ_Cys-rich_dom_sf"/>
</dbReference>
<dbReference type="InterPro" id="IPR008971">
    <property type="entry name" value="HSP40/DnaJ_pept-bd"/>
</dbReference>
<dbReference type="VEuPathDB" id="TriTrypDB:TcCLB.511627.110"/>
<dbReference type="AlphaFoldDB" id="A0A2V2WGE2"/>
<dbReference type="PROSITE" id="PS51188">
    <property type="entry name" value="ZF_CR"/>
    <property type="match status" value="1"/>
</dbReference>
<dbReference type="VEuPathDB" id="TriTrypDB:TCSYLVIO_007054"/>
<keyword evidence="1 5" id="KW-0479">Metal-binding</keyword>
<dbReference type="VEuPathDB" id="TriTrypDB:TcG_04541"/>
<evidence type="ECO:0000259" key="8">
    <source>
        <dbReference type="PROSITE" id="PS51188"/>
    </source>
</evidence>